<protein>
    <recommendedName>
        <fullName evidence="8">AGC-kinase C-terminal domain-containing protein</fullName>
    </recommendedName>
</protein>
<accession>A0ABQ9J8N1</accession>
<evidence type="ECO:0000256" key="2">
    <source>
        <dbReference type="ARBA" id="ARBA00022679"/>
    </source>
</evidence>
<dbReference type="PANTHER" id="PTHR24353">
    <property type="entry name" value="CYCLIC NUCLEOTIDE-DEPENDENT PROTEIN KINASE"/>
    <property type="match status" value="1"/>
</dbReference>
<keyword evidence="4" id="KW-0418">Kinase</keyword>
<evidence type="ECO:0008006" key="8">
    <source>
        <dbReference type="Google" id="ProtNLM"/>
    </source>
</evidence>
<organism evidence="6 7">
    <name type="scientific">Molorchus minor</name>
    <dbReference type="NCBI Taxonomy" id="1323400"/>
    <lineage>
        <taxon>Eukaryota</taxon>
        <taxon>Metazoa</taxon>
        <taxon>Ecdysozoa</taxon>
        <taxon>Arthropoda</taxon>
        <taxon>Hexapoda</taxon>
        <taxon>Insecta</taxon>
        <taxon>Pterygota</taxon>
        <taxon>Neoptera</taxon>
        <taxon>Endopterygota</taxon>
        <taxon>Coleoptera</taxon>
        <taxon>Polyphaga</taxon>
        <taxon>Cucujiformia</taxon>
        <taxon>Chrysomeloidea</taxon>
        <taxon>Cerambycidae</taxon>
        <taxon>Lamiinae</taxon>
        <taxon>Monochamini</taxon>
        <taxon>Molorchus</taxon>
    </lineage>
</organism>
<gene>
    <name evidence="6" type="ORF">NQ317_005677</name>
</gene>
<evidence type="ECO:0000256" key="3">
    <source>
        <dbReference type="ARBA" id="ARBA00022741"/>
    </source>
</evidence>
<reference evidence="6" key="1">
    <citation type="journal article" date="2023" name="Insect Mol. Biol.">
        <title>Genome sequencing provides insights into the evolution of gene families encoding plant cell wall-degrading enzymes in longhorned beetles.</title>
        <authorList>
            <person name="Shin N.R."/>
            <person name="Okamura Y."/>
            <person name="Kirsch R."/>
            <person name="Pauchet Y."/>
        </authorList>
    </citation>
    <scope>NUCLEOTIDE SEQUENCE</scope>
    <source>
        <strain evidence="6">MMC_N1</strain>
    </source>
</reference>
<evidence type="ECO:0000313" key="7">
    <source>
        <dbReference type="Proteomes" id="UP001162164"/>
    </source>
</evidence>
<evidence type="ECO:0000256" key="1">
    <source>
        <dbReference type="ARBA" id="ARBA00022527"/>
    </source>
</evidence>
<keyword evidence="1" id="KW-0723">Serine/threonine-protein kinase</keyword>
<dbReference type="EMBL" id="JAPWTJ010001016">
    <property type="protein sequence ID" value="KAJ8974336.1"/>
    <property type="molecule type" value="Genomic_DNA"/>
</dbReference>
<comment type="caution">
    <text evidence="6">The sequence shown here is derived from an EMBL/GenBank/DDBJ whole genome shotgun (WGS) entry which is preliminary data.</text>
</comment>
<dbReference type="InterPro" id="IPR011009">
    <property type="entry name" value="Kinase-like_dom_sf"/>
</dbReference>
<evidence type="ECO:0000256" key="4">
    <source>
        <dbReference type="ARBA" id="ARBA00022777"/>
    </source>
</evidence>
<keyword evidence="7" id="KW-1185">Reference proteome</keyword>
<dbReference type="SUPFAM" id="SSF56112">
    <property type="entry name" value="Protein kinase-like (PK-like)"/>
    <property type="match status" value="1"/>
</dbReference>
<sequence>MITRSEFMKKILSGKIEWPRHLDPIAKDLVKKLLVQDRTKRLGNMKSGAEDIKRHRWFKGIDWHDVVIRKLIVMAFLKRKNECYIPKKVKVLTKEEVERFLLDSPDDHWQLEKIVTIFGIVGCCRSDELFSLTVNGIKDMGKYPPIVPKIMYEGDSSNFDEYPETDWKSSRTLEQSEMKLFEDF</sequence>
<dbReference type="Gene3D" id="1.10.510.10">
    <property type="entry name" value="Transferase(Phosphotransferase) domain 1"/>
    <property type="match status" value="1"/>
</dbReference>
<evidence type="ECO:0000256" key="5">
    <source>
        <dbReference type="ARBA" id="ARBA00022840"/>
    </source>
</evidence>
<proteinExistence type="predicted"/>
<keyword evidence="3" id="KW-0547">Nucleotide-binding</keyword>
<keyword evidence="5" id="KW-0067">ATP-binding</keyword>
<dbReference type="Proteomes" id="UP001162164">
    <property type="component" value="Unassembled WGS sequence"/>
</dbReference>
<keyword evidence="2" id="KW-0808">Transferase</keyword>
<evidence type="ECO:0000313" key="6">
    <source>
        <dbReference type="EMBL" id="KAJ8974336.1"/>
    </source>
</evidence>
<name>A0ABQ9J8N1_9CUCU</name>
<dbReference type="PANTHER" id="PTHR24353:SF37">
    <property type="entry name" value="CAMP-DEPENDENT PROTEIN KINASE CATALYTIC SUBUNIT PRKX"/>
    <property type="match status" value="1"/>
</dbReference>